<gene>
    <name evidence="2" type="ORF">AVDCRST_MAG85-3253</name>
</gene>
<dbReference type="AlphaFoldDB" id="A0A6J4TLA4"/>
<feature type="region of interest" description="Disordered" evidence="1">
    <location>
        <begin position="1"/>
        <end position="93"/>
    </location>
</feature>
<feature type="non-terminal residue" evidence="2">
    <location>
        <position position="93"/>
    </location>
</feature>
<evidence type="ECO:0000256" key="1">
    <source>
        <dbReference type="SAM" id="MobiDB-lite"/>
    </source>
</evidence>
<proteinExistence type="predicted"/>
<evidence type="ECO:0000313" key="2">
    <source>
        <dbReference type="EMBL" id="CAA9526139.1"/>
    </source>
</evidence>
<protein>
    <submittedName>
        <fullName evidence="2">Uncharacterized protein</fullName>
    </submittedName>
</protein>
<accession>A0A6J4TLA4</accession>
<feature type="compositionally biased region" description="Basic residues" evidence="1">
    <location>
        <begin position="48"/>
        <end position="57"/>
    </location>
</feature>
<name>A0A6J4TLA4_9ACTN</name>
<organism evidence="2">
    <name type="scientific">uncultured Solirubrobacteraceae bacterium</name>
    <dbReference type="NCBI Taxonomy" id="1162706"/>
    <lineage>
        <taxon>Bacteria</taxon>
        <taxon>Bacillati</taxon>
        <taxon>Actinomycetota</taxon>
        <taxon>Thermoleophilia</taxon>
        <taxon>Solirubrobacterales</taxon>
        <taxon>Solirubrobacteraceae</taxon>
        <taxon>environmental samples</taxon>
    </lineage>
</organism>
<feature type="non-terminal residue" evidence="2">
    <location>
        <position position="1"/>
    </location>
</feature>
<feature type="compositionally biased region" description="Basic and acidic residues" evidence="1">
    <location>
        <begin position="1"/>
        <end position="19"/>
    </location>
</feature>
<reference evidence="2" key="1">
    <citation type="submission" date="2020-02" db="EMBL/GenBank/DDBJ databases">
        <authorList>
            <person name="Meier V. D."/>
        </authorList>
    </citation>
    <scope>NUCLEOTIDE SEQUENCE</scope>
    <source>
        <strain evidence="2">AVDCRST_MAG85</strain>
    </source>
</reference>
<feature type="compositionally biased region" description="Basic and acidic residues" evidence="1">
    <location>
        <begin position="71"/>
        <end position="93"/>
    </location>
</feature>
<dbReference type="EMBL" id="CADCVT010000357">
    <property type="protein sequence ID" value="CAA9526139.1"/>
    <property type="molecule type" value="Genomic_DNA"/>
</dbReference>
<sequence>AHLHHGLDADARGRPDRQEQPAAHQGGQPRGRAARRVGQGAVGDARPLRLRQRRRGARRADDVAGLARARLPRDGEVRDADRDPDRRLHLGPL</sequence>
<feature type="compositionally biased region" description="Low complexity" evidence="1">
    <location>
        <begin position="22"/>
        <end position="45"/>
    </location>
</feature>